<reference evidence="11 12" key="1">
    <citation type="journal article" date="2008" name="Nature">
        <title>The Trichoplax genome and the nature of placozoans.</title>
        <authorList>
            <person name="Srivastava M."/>
            <person name="Begovic E."/>
            <person name="Chapman J."/>
            <person name="Putnam N.H."/>
            <person name="Hellsten U."/>
            <person name="Kawashima T."/>
            <person name="Kuo A."/>
            <person name="Mitros T."/>
            <person name="Salamov A."/>
            <person name="Carpenter M.L."/>
            <person name="Signorovitch A.Y."/>
            <person name="Moreno M.A."/>
            <person name="Kamm K."/>
            <person name="Grimwood J."/>
            <person name="Schmutz J."/>
            <person name="Shapiro H."/>
            <person name="Grigoriev I.V."/>
            <person name="Buss L.W."/>
            <person name="Schierwater B."/>
            <person name="Dellaporta S.L."/>
            <person name="Rokhsar D.S."/>
        </authorList>
    </citation>
    <scope>NUCLEOTIDE SEQUENCE [LARGE SCALE GENOMIC DNA]</scope>
    <source>
        <strain evidence="11 12">Grell-BS-1999</strain>
    </source>
</reference>
<dbReference type="GeneID" id="6752431"/>
<accession>B3RTG4</accession>
<dbReference type="OrthoDB" id="17569at2759"/>
<keyword evidence="6" id="KW-0675">Receptor</keyword>
<name>B3RTG4_TRIAD</name>
<dbReference type="RefSeq" id="XP_002111218.1">
    <property type="nucleotide sequence ID" value="XM_002111182.1"/>
</dbReference>
<dbReference type="AlphaFoldDB" id="B3RTG4"/>
<dbReference type="eggNOG" id="KOG1055">
    <property type="taxonomic scope" value="Eukaryota"/>
</dbReference>
<evidence type="ECO:0000256" key="6">
    <source>
        <dbReference type="ARBA" id="ARBA00023170"/>
    </source>
</evidence>
<evidence type="ECO:0000256" key="8">
    <source>
        <dbReference type="ARBA" id="ARBA00023224"/>
    </source>
</evidence>
<dbReference type="InterPro" id="IPR002455">
    <property type="entry name" value="GPCR3_GABA-B"/>
</dbReference>
<dbReference type="PhylomeDB" id="B3RTG4"/>
<dbReference type="InterPro" id="IPR028082">
    <property type="entry name" value="Peripla_BP_I"/>
</dbReference>
<evidence type="ECO:0000256" key="4">
    <source>
        <dbReference type="ARBA" id="ARBA00023040"/>
    </source>
</evidence>
<keyword evidence="3 9" id="KW-1133">Transmembrane helix</keyword>
<evidence type="ECO:0000256" key="1">
    <source>
        <dbReference type="ARBA" id="ARBA00004370"/>
    </source>
</evidence>
<evidence type="ECO:0000313" key="12">
    <source>
        <dbReference type="Proteomes" id="UP000009022"/>
    </source>
</evidence>
<dbReference type="PANTHER" id="PTHR10519">
    <property type="entry name" value="GABA-B RECEPTOR"/>
    <property type="match status" value="1"/>
</dbReference>
<evidence type="ECO:0000256" key="5">
    <source>
        <dbReference type="ARBA" id="ARBA00023136"/>
    </source>
</evidence>
<comment type="subcellular location">
    <subcellularLocation>
        <location evidence="1">Membrane</location>
    </subcellularLocation>
</comment>
<evidence type="ECO:0000256" key="3">
    <source>
        <dbReference type="ARBA" id="ARBA00022989"/>
    </source>
</evidence>
<dbReference type="GO" id="GO:0004965">
    <property type="term" value="F:G protein-coupled GABA receptor activity"/>
    <property type="evidence" value="ECO:0007669"/>
    <property type="project" value="InterPro"/>
</dbReference>
<proteinExistence type="predicted"/>
<sequence length="375" mass="41906">MIIKGKKLSPLAISLFLIWIASPIIEGKKWKTLTIAGFQPLSGSTVSYIGKITLPAGQLAIKDINARPDILPDYNLTMEFWNTEYKSWVATKSFIDAINNPPIKIATFGPLTTVGSRPVASLTKYWNLVTVTSGVSSAALINRDIYPYFFTTETTDVTLNPIRIAMLRRFNWTRIATIHHISELQEIYKSWVATKSFIDAINNPPIKIATFGPLTTVGSRPVASLTKYWNLVTAAKNFIRDADKLNFTLITTEAFFTSPVEQLKSIKWRAFRTDANVNCTSEQLELAMSSYFTFNNVELGSDETTVSGMIYENKIYWIGGAVPADTVSVEVRIIGVSQHVFITVNVLAIAAIILAIVFLSLNIMKRKRKMFLDIN</sequence>
<feature type="domain" description="Receptor ligand binding region" evidence="10">
    <location>
        <begin position="54"/>
        <end position="179"/>
    </location>
</feature>
<dbReference type="Gene3D" id="3.40.50.2300">
    <property type="match status" value="1"/>
</dbReference>
<dbReference type="STRING" id="10228.B3RTG4"/>
<evidence type="ECO:0000259" key="10">
    <source>
        <dbReference type="Pfam" id="PF01094"/>
    </source>
</evidence>
<dbReference type="EMBL" id="DS985243">
    <property type="protein sequence ID" value="EDV27222.1"/>
    <property type="molecule type" value="Genomic_DNA"/>
</dbReference>
<keyword evidence="4" id="KW-0297">G-protein coupled receptor</keyword>
<dbReference type="InParanoid" id="B3RTG4"/>
<dbReference type="Pfam" id="PF01094">
    <property type="entry name" value="ANF_receptor"/>
    <property type="match status" value="1"/>
</dbReference>
<dbReference type="PANTHER" id="PTHR10519:SF74">
    <property type="entry name" value="GAMMA-AMINOBUTYRIC ACID TYPE B RECEPTOR SUBUNIT 2"/>
    <property type="match status" value="1"/>
</dbReference>
<evidence type="ECO:0000256" key="7">
    <source>
        <dbReference type="ARBA" id="ARBA00023180"/>
    </source>
</evidence>
<organism evidence="11 12">
    <name type="scientific">Trichoplax adhaerens</name>
    <name type="common">Trichoplax reptans</name>
    <dbReference type="NCBI Taxonomy" id="10228"/>
    <lineage>
        <taxon>Eukaryota</taxon>
        <taxon>Metazoa</taxon>
        <taxon>Placozoa</taxon>
        <taxon>Uniplacotomia</taxon>
        <taxon>Trichoplacea</taxon>
        <taxon>Trichoplacidae</taxon>
        <taxon>Trichoplax</taxon>
    </lineage>
</organism>
<feature type="transmembrane region" description="Helical" evidence="9">
    <location>
        <begin position="340"/>
        <end position="361"/>
    </location>
</feature>
<protein>
    <recommendedName>
        <fullName evidence="10">Receptor ligand binding region domain-containing protein</fullName>
    </recommendedName>
</protein>
<dbReference type="InterPro" id="IPR001828">
    <property type="entry name" value="ANF_lig-bd_rcpt"/>
</dbReference>
<keyword evidence="8" id="KW-0807">Transducer</keyword>
<keyword evidence="2 9" id="KW-0812">Transmembrane</keyword>
<dbReference type="HOGENOM" id="CLU_738365_0_0_1"/>
<evidence type="ECO:0000256" key="2">
    <source>
        <dbReference type="ARBA" id="ARBA00022692"/>
    </source>
</evidence>
<dbReference type="KEGG" id="tad:TRIADDRAFT_54956"/>
<evidence type="ECO:0000256" key="9">
    <source>
        <dbReference type="SAM" id="Phobius"/>
    </source>
</evidence>
<keyword evidence="5 9" id="KW-0472">Membrane</keyword>
<gene>
    <name evidence="11" type="ORF">TRIADDRAFT_54956</name>
</gene>
<dbReference type="CTD" id="6752431"/>
<keyword evidence="7" id="KW-0325">Glycoprotein</keyword>
<dbReference type="SUPFAM" id="SSF53822">
    <property type="entry name" value="Periplasmic binding protein-like I"/>
    <property type="match status" value="1"/>
</dbReference>
<dbReference type="Proteomes" id="UP000009022">
    <property type="component" value="Unassembled WGS sequence"/>
</dbReference>
<evidence type="ECO:0000313" key="11">
    <source>
        <dbReference type="EMBL" id="EDV27222.1"/>
    </source>
</evidence>
<dbReference type="GO" id="GO:0016020">
    <property type="term" value="C:membrane"/>
    <property type="evidence" value="ECO:0007669"/>
    <property type="project" value="UniProtKB-SubCell"/>
</dbReference>
<dbReference type="PRINTS" id="PR01176">
    <property type="entry name" value="GABABRECEPTR"/>
</dbReference>
<keyword evidence="12" id="KW-1185">Reference proteome</keyword>